<dbReference type="CDD" id="cd19946">
    <property type="entry name" value="GlpA-like_Fer2_BFD-like"/>
    <property type="match status" value="1"/>
</dbReference>
<organism evidence="3">
    <name type="scientific">Ignisphaera aggregans</name>
    <dbReference type="NCBI Taxonomy" id="334771"/>
    <lineage>
        <taxon>Archaea</taxon>
        <taxon>Thermoproteota</taxon>
        <taxon>Thermoprotei</taxon>
        <taxon>Desulfurococcales</taxon>
        <taxon>Desulfurococcaceae</taxon>
        <taxon>Ignisphaera</taxon>
    </lineage>
</organism>
<dbReference type="InterPro" id="IPR036188">
    <property type="entry name" value="FAD/NAD-bd_sf"/>
</dbReference>
<dbReference type="AlphaFoldDB" id="A0A7C5UVR0"/>
<evidence type="ECO:0000313" key="3">
    <source>
        <dbReference type="EMBL" id="HHR96531.1"/>
    </source>
</evidence>
<dbReference type="Pfam" id="PF01266">
    <property type="entry name" value="DAO"/>
    <property type="match status" value="1"/>
</dbReference>
<dbReference type="InterPro" id="IPR007419">
    <property type="entry name" value="BFD-like_2Fe2S-bd_dom"/>
</dbReference>
<dbReference type="EMBL" id="DRUB01000134">
    <property type="protein sequence ID" value="HHR96531.1"/>
    <property type="molecule type" value="Genomic_DNA"/>
</dbReference>
<dbReference type="PANTHER" id="PTHR42720:SF1">
    <property type="entry name" value="GLYCEROL 3-PHOSPHATE OXIDASE"/>
    <property type="match status" value="1"/>
</dbReference>
<dbReference type="InterPro" id="IPR006076">
    <property type="entry name" value="FAD-dep_OxRdtase"/>
</dbReference>
<dbReference type="Gene3D" id="3.30.9.10">
    <property type="entry name" value="D-Amino Acid Oxidase, subunit A, domain 2"/>
    <property type="match status" value="1"/>
</dbReference>
<dbReference type="InterPro" id="IPR052745">
    <property type="entry name" value="G3P_Oxidase/Oxidoreductase"/>
</dbReference>
<feature type="domain" description="BFD-like [2Fe-2S]-binding" evidence="2">
    <location>
        <begin position="409"/>
        <end position="465"/>
    </location>
</feature>
<name>A0A7C5UVR0_9CREN</name>
<dbReference type="PANTHER" id="PTHR42720">
    <property type="entry name" value="GLYCEROL-3-PHOSPHATE DEHYDROGENASE"/>
    <property type="match status" value="1"/>
</dbReference>
<proteinExistence type="predicted"/>
<dbReference type="SUPFAM" id="SSF54373">
    <property type="entry name" value="FAD-linked reductases, C-terminal domain"/>
    <property type="match status" value="1"/>
</dbReference>
<dbReference type="SUPFAM" id="SSF51905">
    <property type="entry name" value="FAD/NAD(P)-binding domain"/>
    <property type="match status" value="1"/>
</dbReference>
<dbReference type="Gene3D" id="3.50.50.60">
    <property type="entry name" value="FAD/NAD(P)-binding domain"/>
    <property type="match status" value="1"/>
</dbReference>
<gene>
    <name evidence="3" type="ORF">ENL47_06925</name>
</gene>
<reference evidence="3" key="1">
    <citation type="journal article" date="2020" name="mSystems">
        <title>Genome- and Community-Level Interaction Insights into Carbon Utilization and Element Cycling Functions of Hydrothermarchaeota in Hydrothermal Sediment.</title>
        <authorList>
            <person name="Zhou Z."/>
            <person name="Liu Y."/>
            <person name="Xu W."/>
            <person name="Pan J."/>
            <person name="Luo Z.H."/>
            <person name="Li M."/>
        </authorList>
    </citation>
    <scope>NUCLEOTIDE SEQUENCE [LARGE SCALE GENOMIC DNA]</scope>
    <source>
        <strain evidence="3">SpSt-1</strain>
    </source>
</reference>
<dbReference type="Pfam" id="PF04324">
    <property type="entry name" value="Fer2_BFD"/>
    <property type="match status" value="1"/>
</dbReference>
<dbReference type="InterPro" id="IPR041854">
    <property type="entry name" value="BFD-like_2Fe2S-bd_dom_sf"/>
</dbReference>
<protein>
    <submittedName>
        <fullName evidence="3">FAD/NAD(P)-binding oxidoreductase</fullName>
    </submittedName>
</protein>
<comment type="caution">
    <text evidence="3">The sequence shown here is derived from an EMBL/GenBank/DDBJ whole genome shotgun (WGS) entry which is preliminary data.</text>
</comment>
<evidence type="ECO:0000259" key="2">
    <source>
        <dbReference type="Pfam" id="PF04324"/>
    </source>
</evidence>
<feature type="domain" description="FAD dependent oxidoreductase" evidence="1">
    <location>
        <begin position="5"/>
        <end position="362"/>
    </location>
</feature>
<evidence type="ECO:0000259" key="1">
    <source>
        <dbReference type="Pfam" id="PF01266"/>
    </source>
</evidence>
<sequence>MNRFKVIIVGAGIIGASIARVLSRYENFDVVLIDKELDVGWGISKANTSIIHPCHEEDPERHSLRAKLCVEGNKMWREWSKELDIPIKWPGELMVFHNSDEEREARKYIWFAIKNGVSGVRIVYRDELQSFEQNINPDAIGALYAPSAGTLSPFEAVIAIVENAVDNGVKLLVDTNVLGVKIRNNLVIGVETSRGFIEADIVINATGLYADYISHTAGVAKDFWIKPRRGEYIVFDEDVDIKPVKILHTTPTPLTKGVYAITTVHGNLMIGPTAEDLSIDAKENKATSENGYNYLIKEGEKLLRRLPPLSKVIRRFAGLRPEPPNGDWLIDVYIDPWGFINVAGIRSPGLTAAPAIAKYVLDLMARRYDINLVEKKSWNCYRVGIKGIRNLNIYEADRLIERNPCYGKVICYCKIVTEAEINEAIDRILKIGARPTIDGIKFRTTACFGKCQGSFCRWEIALILSKKLGMPLHKVIVKKSSYGIGDIKILLRGENN</sequence>
<accession>A0A7C5UVR0</accession>
<dbReference type="Gene3D" id="1.10.10.1100">
    <property type="entry name" value="BFD-like [2Fe-2S]-binding domain"/>
    <property type="match status" value="1"/>
</dbReference>